<dbReference type="EMBL" id="JFZA02000008">
    <property type="protein sequence ID" value="KFG90891.1"/>
    <property type="molecule type" value="Genomic_DNA"/>
</dbReference>
<comment type="similarity">
    <text evidence="2">Belongs to the HpcH/HpaI aldolase family.</text>
</comment>
<keyword evidence="9" id="KW-1185">Reference proteome</keyword>
<evidence type="ECO:0000313" key="8">
    <source>
        <dbReference type="EMBL" id="KFG90891.1"/>
    </source>
</evidence>
<comment type="cofactor">
    <cofactor evidence="1">
        <name>Mg(2+)</name>
        <dbReference type="ChEBI" id="CHEBI:18420"/>
    </cofactor>
</comment>
<dbReference type="InterPro" id="IPR015813">
    <property type="entry name" value="Pyrv/PenolPyrv_kinase-like_dom"/>
</dbReference>
<evidence type="ECO:0000256" key="3">
    <source>
        <dbReference type="ARBA" id="ARBA00022723"/>
    </source>
</evidence>
<organism evidence="8 9">
    <name type="scientific">Sphingobium herbicidovorans (strain ATCC 700291 / DSM 11019 / CCUG 56400 / KCTC 2939 / LMG 18315 / NBRC 16415 / MH)</name>
    <name type="common">Sphingomonas herbicidovorans</name>
    <dbReference type="NCBI Taxonomy" id="1219045"/>
    <lineage>
        <taxon>Bacteria</taxon>
        <taxon>Pseudomonadati</taxon>
        <taxon>Pseudomonadota</taxon>
        <taxon>Alphaproteobacteria</taxon>
        <taxon>Sphingomonadales</taxon>
        <taxon>Sphingomonadaceae</taxon>
        <taxon>Sphingobium</taxon>
    </lineage>
</organism>
<evidence type="ECO:0000256" key="1">
    <source>
        <dbReference type="ARBA" id="ARBA00001946"/>
    </source>
</evidence>
<evidence type="ECO:0000313" key="9">
    <source>
        <dbReference type="Proteomes" id="UP000024284"/>
    </source>
</evidence>
<proteinExistence type="inferred from homology"/>
<evidence type="ECO:0000256" key="2">
    <source>
        <dbReference type="ARBA" id="ARBA00005568"/>
    </source>
</evidence>
<evidence type="ECO:0000256" key="6">
    <source>
        <dbReference type="PIRSR" id="PIRSR015582-2"/>
    </source>
</evidence>
<dbReference type="InterPro" id="IPR040442">
    <property type="entry name" value="Pyrv_kinase-like_dom_sf"/>
</dbReference>
<protein>
    <submittedName>
        <fullName evidence="8">Citrate lyase</fullName>
    </submittedName>
</protein>
<dbReference type="PANTHER" id="PTHR32308:SF0">
    <property type="entry name" value="HPCH_HPAI ALDOLASE_CITRATE LYASE DOMAIN-CONTAINING PROTEIN"/>
    <property type="match status" value="1"/>
</dbReference>
<evidence type="ECO:0000256" key="5">
    <source>
        <dbReference type="PIRSR" id="PIRSR015582-1"/>
    </source>
</evidence>
<dbReference type="InterPro" id="IPR005000">
    <property type="entry name" value="Aldolase/citrate-lyase_domain"/>
</dbReference>
<dbReference type="InterPro" id="IPR011206">
    <property type="entry name" value="Citrate_lyase_beta/mcl1/mcl2"/>
</dbReference>
<dbReference type="GO" id="GO:0016829">
    <property type="term" value="F:lyase activity"/>
    <property type="evidence" value="ECO:0007669"/>
    <property type="project" value="UniProtKB-KW"/>
</dbReference>
<evidence type="ECO:0000256" key="4">
    <source>
        <dbReference type="ARBA" id="ARBA00022842"/>
    </source>
</evidence>
<keyword evidence="8" id="KW-0456">Lyase</keyword>
<dbReference type="Pfam" id="PF03328">
    <property type="entry name" value="HpcH_HpaI"/>
    <property type="match status" value="1"/>
</dbReference>
<comment type="caution">
    <text evidence="8">The sequence shown here is derived from an EMBL/GenBank/DDBJ whole genome shotgun (WGS) entry which is preliminary data.</text>
</comment>
<dbReference type="eggNOG" id="COG2301">
    <property type="taxonomic scope" value="Bacteria"/>
</dbReference>
<dbReference type="PIRSF" id="PIRSF015582">
    <property type="entry name" value="Cit_lyase_B"/>
    <property type="match status" value="1"/>
</dbReference>
<feature type="binding site" evidence="5">
    <location>
        <position position="124"/>
    </location>
    <ligand>
        <name>substrate</name>
    </ligand>
</feature>
<dbReference type="PATRIC" id="fig|1219045.3.peg.1289"/>
<dbReference type="OrthoDB" id="9800547at2"/>
<dbReference type="GO" id="GO:0006107">
    <property type="term" value="P:oxaloacetate metabolic process"/>
    <property type="evidence" value="ECO:0007669"/>
    <property type="project" value="TreeGrafter"/>
</dbReference>
<gene>
    <name evidence="8" type="ORF">BV98_001258</name>
</gene>
<keyword evidence="4 6" id="KW-0460">Magnesium</keyword>
<feature type="binding site" evidence="5">
    <location>
        <position position="66"/>
    </location>
    <ligand>
        <name>substrate</name>
    </ligand>
</feature>
<name>A0A086PBX3_SPHHM</name>
<reference evidence="8" key="1">
    <citation type="submission" date="2014-08" db="EMBL/GenBank/DDBJ databases">
        <title>Draft genome sequences of Sphingobium herbicidovorans.</title>
        <authorList>
            <person name="Gan H.M."/>
            <person name="Gan H.Y."/>
            <person name="Savka M.A."/>
        </authorList>
    </citation>
    <scope>NUCLEOTIDE SEQUENCE [LARGE SCALE GENOMIC DNA]</scope>
    <source>
        <strain evidence="8">NBRC 16415</strain>
    </source>
</reference>
<feature type="domain" description="HpcH/HpaI aldolase/citrate lyase" evidence="7">
    <location>
        <begin position="6"/>
        <end position="217"/>
    </location>
</feature>
<dbReference type="RefSeq" id="WP_037463775.1">
    <property type="nucleotide sequence ID" value="NZ_BCZD01000023.1"/>
</dbReference>
<dbReference type="GO" id="GO:0000287">
    <property type="term" value="F:magnesium ion binding"/>
    <property type="evidence" value="ECO:0007669"/>
    <property type="project" value="TreeGrafter"/>
</dbReference>
<dbReference type="SUPFAM" id="SSF51621">
    <property type="entry name" value="Phosphoenolpyruvate/pyruvate domain"/>
    <property type="match status" value="1"/>
</dbReference>
<dbReference type="Proteomes" id="UP000024284">
    <property type="component" value="Unassembled WGS sequence"/>
</dbReference>
<accession>A0A086PBX3</accession>
<sequence length="268" mass="28133">MFASSWLFVPGDRPDRFGKACSSGAGAVILDLEDAVAPASKAEARAAVRKFLDLPRDASRPAIAVRMNPVSTLAGLHDLAMLVELGDRLDYLIVPKAEEAAELALIGKMLAPTIDHPSIIALIESGRGVAMASQLAVASPQMAALMFGAADYAADLGKSVARYRPDFARTTIVNAAAAGGIAALDSPWFDTKDASGLAEECAASMALGFHAKAAIHPSQIDEINRAFSVSDADRDLARRYIAASVEGVALVDGKMVDVAMLNWARRIA</sequence>
<feature type="binding site" evidence="6">
    <location>
        <position position="151"/>
    </location>
    <ligand>
        <name>Mg(2+)</name>
        <dbReference type="ChEBI" id="CHEBI:18420"/>
    </ligand>
</feature>
<dbReference type="AlphaFoldDB" id="A0A086PBX3"/>
<dbReference type="STRING" id="76947.GCA_002080435_04090"/>
<evidence type="ECO:0000259" key="7">
    <source>
        <dbReference type="Pfam" id="PF03328"/>
    </source>
</evidence>
<dbReference type="Gene3D" id="3.20.20.60">
    <property type="entry name" value="Phosphoenolpyruvate-binding domains"/>
    <property type="match status" value="1"/>
</dbReference>
<dbReference type="PANTHER" id="PTHR32308">
    <property type="entry name" value="LYASE BETA SUBUNIT, PUTATIVE (AFU_ORTHOLOGUE AFUA_4G13030)-RELATED"/>
    <property type="match status" value="1"/>
</dbReference>
<keyword evidence="3 6" id="KW-0479">Metal-binding</keyword>
<feature type="binding site" evidence="6">
    <location>
        <position position="124"/>
    </location>
    <ligand>
        <name>Mg(2+)</name>
        <dbReference type="ChEBI" id="CHEBI:18420"/>
    </ligand>
</feature>